<dbReference type="Pfam" id="PF03167">
    <property type="entry name" value="UDG"/>
    <property type="match status" value="1"/>
</dbReference>
<dbReference type="OrthoDB" id="9799921at2"/>
<accession>A0A091BF38</accession>
<dbReference type="EMBL" id="AWXU01000022">
    <property type="protein sequence ID" value="KFN50157.1"/>
    <property type="molecule type" value="Genomic_DNA"/>
</dbReference>
<gene>
    <name evidence="2" type="ORF">P873_07930</name>
</gene>
<dbReference type="Gene3D" id="3.40.470.10">
    <property type="entry name" value="Uracil-DNA glycosylase-like domain"/>
    <property type="match status" value="1"/>
</dbReference>
<evidence type="ECO:0000313" key="3">
    <source>
        <dbReference type="Proteomes" id="UP000029391"/>
    </source>
</evidence>
<dbReference type="SMART" id="SM00986">
    <property type="entry name" value="UDG"/>
    <property type="match status" value="1"/>
</dbReference>
<protein>
    <recommendedName>
        <fullName evidence="1">Uracil-DNA glycosylase-like domain-containing protein</fullName>
    </recommendedName>
</protein>
<keyword evidence="3" id="KW-1185">Reference proteome</keyword>
<dbReference type="CDD" id="cd10032">
    <property type="entry name" value="UDG-F6_HDG"/>
    <property type="match status" value="1"/>
</dbReference>
<dbReference type="SMART" id="SM00987">
    <property type="entry name" value="UreE_C"/>
    <property type="match status" value="1"/>
</dbReference>
<dbReference type="AlphaFoldDB" id="A0A091BF38"/>
<dbReference type="InterPro" id="IPR036895">
    <property type="entry name" value="Uracil-DNA_glycosylase-like_sf"/>
</dbReference>
<dbReference type="eggNOG" id="COG3663">
    <property type="taxonomic scope" value="Bacteria"/>
</dbReference>
<comment type="caution">
    <text evidence="2">The sequence shown here is derived from an EMBL/GenBank/DDBJ whole genome shotgun (WGS) entry which is preliminary data.</text>
</comment>
<dbReference type="SUPFAM" id="SSF52141">
    <property type="entry name" value="Uracil-DNA glycosylase-like"/>
    <property type="match status" value="1"/>
</dbReference>
<dbReference type="InterPro" id="IPR005122">
    <property type="entry name" value="Uracil-DNA_glycosylase-like"/>
</dbReference>
<sequence length="192" mass="20616">MPKRPAAANPQILTGLPPITSPAARVLVLGSMPGVESLRQQQYYAHPRNHFWPIVGELFGIAPELPYAERTQRLADAGVAVWDVLAECVRPGSLDSAIDAATARVNDFAGFFAAFPGIRAVFNNGTYSANTFRTRVMRPGLLPAGIAVTRLPSTSPANASLDFAAKLRAWRVVAEAVAASKRHEPTSRRAEA</sequence>
<dbReference type="Proteomes" id="UP000029391">
    <property type="component" value="Unassembled WGS sequence"/>
</dbReference>
<dbReference type="NCBIfam" id="TIGR04274">
    <property type="entry name" value="hypoxanDNAglyco"/>
    <property type="match status" value="1"/>
</dbReference>
<proteinExistence type="predicted"/>
<dbReference type="STRING" id="1121013.GCA_000426365_01781"/>
<reference evidence="2 3" key="1">
    <citation type="submission" date="2013-09" db="EMBL/GenBank/DDBJ databases">
        <title>Genome sequencing of Arenimonas composti.</title>
        <authorList>
            <person name="Chen F."/>
            <person name="Wang G."/>
        </authorList>
    </citation>
    <scope>NUCLEOTIDE SEQUENCE [LARGE SCALE GENOMIC DNA]</scope>
    <source>
        <strain evidence="2 3">TR7-09</strain>
    </source>
</reference>
<evidence type="ECO:0000259" key="1">
    <source>
        <dbReference type="SMART" id="SM00986"/>
    </source>
</evidence>
<dbReference type="RefSeq" id="WP_081683368.1">
    <property type="nucleotide sequence ID" value="NZ_AUFF01000003.1"/>
</dbReference>
<feature type="domain" description="Uracil-DNA glycosylase-like" evidence="1">
    <location>
        <begin position="17"/>
        <end position="174"/>
    </location>
</feature>
<evidence type="ECO:0000313" key="2">
    <source>
        <dbReference type="EMBL" id="KFN50157.1"/>
    </source>
</evidence>
<name>A0A091BF38_9GAMM</name>
<dbReference type="InterPro" id="IPR026353">
    <property type="entry name" value="Hypoxan-DNA_Glyclase"/>
</dbReference>
<organism evidence="2 3">
    <name type="scientific">Arenimonas composti TR7-09 = DSM 18010</name>
    <dbReference type="NCBI Taxonomy" id="1121013"/>
    <lineage>
        <taxon>Bacteria</taxon>
        <taxon>Pseudomonadati</taxon>
        <taxon>Pseudomonadota</taxon>
        <taxon>Gammaproteobacteria</taxon>
        <taxon>Lysobacterales</taxon>
        <taxon>Lysobacteraceae</taxon>
        <taxon>Arenimonas</taxon>
    </lineage>
</organism>